<protein>
    <recommendedName>
        <fullName evidence="8">4Fe-4S ferredoxin-type domain-containing protein</fullName>
    </recommendedName>
</protein>
<organism evidence="9">
    <name type="scientific">marine sediment metagenome</name>
    <dbReference type="NCBI Taxonomy" id="412755"/>
    <lineage>
        <taxon>unclassified sequences</taxon>
        <taxon>metagenomes</taxon>
        <taxon>ecological metagenomes</taxon>
    </lineage>
</organism>
<dbReference type="CDD" id="cd16371">
    <property type="entry name" value="DMSOR_beta_like"/>
    <property type="match status" value="1"/>
</dbReference>
<dbReference type="PROSITE" id="PS51379">
    <property type="entry name" value="4FE4S_FER_2"/>
    <property type="match status" value="3"/>
</dbReference>
<feature type="domain" description="4Fe-4S ferredoxin-type" evidence="8">
    <location>
        <begin position="50"/>
        <end position="81"/>
    </location>
</feature>
<keyword evidence="5" id="KW-0249">Electron transport</keyword>
<dbReference type="InterPro" id="IPR017896">
    <property type="entry name" value="4Fe4S_Fe-S-bd"/>
</dbReference>
<evidence type="ECO:0000256" key="7">
    <source>
        <dbReference type="ARBA" id="ARBA00023014"/>
    </source>
</evidence>
<comment type="caution">
    <text evidence="9">The sequence shown here is derived from an EMBL/GenBank/DDBJ whole genome shotgun (WGS) entry which is preliminary data.</text>
</comment>
<evidence type="ECO:0000313" key="9">
    <source>
        <dbReference type="EMBL" id="GAG89804.1"/>
    </source>
</evidence>
<reference evidence="9" key="1">
    <citation type="journal article" date="2014" name="Front. Microbiol.">
        <title>High frequency of phylogenetically diverse reductive dehalogenase-homologous genes in deep subseafloor sedimentary metagenomes.</title>
        <authorList>
            <person name="Kawai M."/>
            <person name="Futagami T."/>
            <person name="Toyoda A."/>
            <person name="Takaki Y."/>
            <person name="Nishi S."/>
            <person name="Hori S."/>
            <person name="Arai W."/>
            <person name="Tsubouchi T."/>
            <person name="Morono Y."/>
            <person name="Uchiyama I."/>
            <person name="Ito T."/>
            <person name="Fujiyama A."/>
            <person name="Inagaki F."/>
            <person name="Takami H."/>
        </authorList>
    </citation>
    <scope>NUCLEOTIDE SEQUENCE</scope>
    <source>
        <strain evidence="9">Expedition CK06-06</strain>
    </source>
</reference>
<dbReference type="Pfam" id="PF13247">
    <property type="entry name" value="Fer4_11"/>
    <property type="match status" value="1"/>
</dbReference>
<dbReference type="InterPro" id="IPR050954">
    <property type="entry name" value="ET_IronSulfur_Cluster-Binding"/>
</dbReference>
<evidence type="ECO:0000256" key="2">
    <source>
        <dbReference type="ARBA" id="ARBA00022485"/>
    </source>
</evidence>
<keyword evidence="4" id="KW-0677">Repeat</keyword>
<dbReference type="PANTHER" id="PTHR43177">
    <property type="entry name" value="PROTEIN NRFC"/>
    <property type="match status" value="1"/>
</dbReference>
<evidence type="ECO:0000256" key="4">
    <source>
        <dbReference type="ARBA" id="ARBA00022737"/>
    </source>
</evidence>
<sequence>MKQMGFYFNQTRCTGCYTCSVACKDWHDIPEGPINWRQIKSLEDGKFPNLFLAYLSSACYHCNSPPCIKVCPVNAITKRKNDGIVIVDSNKCIGNEKCDSKCLKACPYNIPQFGPEENAKMQKCNFCLERIEQGQQTICVEACPMYALDAGPLDELREKYGNTLEAEGFKYFEKIKPSIVFTPKLKNQK</sequence>
<dbReference type="Gene3D" id="3.30.70.20">
    <property type="match status" value="2"/>
</dbReference>
<keyword evidence="3" id="KW-0479">Metal-binding</keyword>
<dbReference type="GO" id="GO:0046872">
    <property type="term" value="F:metal ion binding"/>
    <property type="evidence" value="ECO:0007669"/>
    <property type="project" value="UniProtKB-KW"/>
</dbReference>
<dbReference type="EMBL" id="BART01010647">
    <property type="protein sequence ID" value="GAG89804.1"/>
    <property type="molecule type" value="Genomic_DNA"/>
</dbReference>
<accession>X1B207</accession>
<dbReference type="GO" id="GO:0051539">
    <property type="term" value="F:4 iron, 4 sulfur cluster binding"/>
    <property type="evidence" value="ECO:0007669"/>
    <property type="project" value="UniProtKB-KW"/>
</dbReference>
<evidence type="ECO:0000256" key="3">
    <source>
        <dbReference type="ARBA" id="ARBA00022723"/>
    </source>
</evidence>
<dbReference type="AlphaFoldDB" id="X1B207"/>
<name>X1B207_9ZZZZ</name>
<keyword evidence="6" id="KW-0408">Iron</keyword>
<dbReference type="PANTHER" id="PTHR43177:SF5">
    <property type="entry name" value="ANAEROBIC DIMETHYL SULFOXIDE REDUCTASE CHAIN B-RELATED"/>
    <property type="match status" value="1"/>
</dbReference>
<keyword evidence="2" id="KW-0004">4Fe-4S</keyword>
<feature type="domain" description="4Fe-4S ferredoxin-type" evidence="8">
    <location>
        <begin position="4"/>
        <end position="32"/>
    </location>
</feature>
<evidence type="ECO:0000256" key="1">
    <source>
        <dbReference type="ARBA" id="ARBA00022448"/>
    </source>
</evidence>
<evidence type="ECO:0000256" key="6">
    <source>
        <dbReference type="ARBA" id="ARBA00023004"/>
    </source>
</evidence>
<keyword evidence="7" id="KW-0411">Iron-sulfur</keyword>
<evidence type="ECO:0000256" key="5">
    <source>
        <dbReference type="ARBA" id="ARBA00022982"/>
    </source>
</evidence>
<dbReference type="SUPFAM" id="SSF54862">
    <property type="entry name" value="4Fe-4S ferredoxins"/>
    <property type="match status" value="1"/>
</dbReference>
<keyword evidence="1" id="KW-0813">Transport</keyword>
<gene>
    <name evidence="9" type="ORF">S01H4_23054</name>
</gene>
<evidence type="ECO:0000259" key="8">
    <source>
        <dbReference type="PROSITE" id="PS51379"/>
    </source>
</evidence>
<proteinExistence type="predicted"/>
<feature type="domain" description="4Fe-4S ferredoxin-type" evidence="8">
    <location>
        <begin position="83"/>
        <end position="116"/>
    </location>
</feature>